<proteinExistence type="predicted"/>
<evidence type="ECO:0000313" key="1">
    <source>
        <dbReference type="EMBL" id="TVU20697.1"/>
    </source>
</evidence>
<feature type="non-terminal residue" evidence="1">
    <location>
        <position position="1"/>
    </location>
</feature>
<protein>
    <submittedName>
        <fullName evidence="1">Uncharacterized protein</fullName>
    </submittedName>
</protein>
<dbReference type="EMBL" id="RWGY01000026">
    <property type="protein sequence ID" value="TVU20697.1"/>
    <property type="molecule type" value="Genomic_DNA"/>
</dbReference>
<dbReference type="Gramene" id="TVU20697">
    <property type="protein sequence ID" value="TVU20697"/>
    <property type="gene ID" value="EJB05_30288"/>
</dbReference>
<keyword evidence="2" id="KW-1185">Reference proteome</keyword>
<organism evidence="1 2">
    <name type="scientific">Eragrostis curvula</name>
    <name type="common">weeping love grass</name>
    <dbReference type="NCBI Taxonomy" id="38414"/>
    <lineage>
        <taxon>Eukaryota</taxon>
        <taxon>Viridiplantae</taxon>
        <taxon>Streptophyta</taxon>
        <taxon>Embryophyta</taxon>
        <taxon>Tracheophyta</taxon>
        <taxon>Spermatophyta</taxon>
        <taxon>Magnoliopsida</taxon>
        <taxon>Liliopsida</taxon>
        <taxon>Poales</taxon>
        <taxon>Poaceae</taxon>
        <taxon>PACMAD clade</taxon>
        <taxon>Chloridoideae</taxon>
        <taxon>Eragrostideae</taxon>
        <taxon>Eragrostidinae</taxon>
        <taxon>Eragrostis</taxon>
    </lineage>
</organism>
<accession>A0A5J9UBG2</accession>
<evidence type="ECO:0000313" key="2">
    <source>
        <dbReference type="Proteomes" id="UP000324897"/>
    </source>
</evidence>
<comment type="caution">
    <text evidence="1">The sequence shown here is derived from an EMBL/GenBank/DDBJ whole genome shotgun (WGS) entry which is preliminary data.</text>
</comment>
<sequence length="178" mass="19114">MAAACVPTSQPHDSFPLARNDGSVDFPLACLGELEQRRSGEAMVLLGFLWPAALVSSSRDWGRRWCCLGGDEIGEGKRGGQRNGGVEDPNLETFFCGEERVDRRAAVSFGKFIGSCENSDQSCVSCLRAVRVPFFPPAATFFPPTTALISGVPFFQTATATLFPGGDGLPAMIFRNKS</sequence>
<reference evidence="1 2" key="1">
    <citation type="journal article" date="2019" name="Sci. Rep.">
        <title>A high-quality genome of Eragrostis curvula grass provides insights into Poaceae evolution and supports new strategies to enhance forage quality.</title>
        <authorList>
            <person name="Carballo J."/>
            <person name="Santos B.A.C.M."/>
            <person name="Zappacosta D."/>
            <person name="Garbus I."/>
            <person name="Selva J.P."/>
            <person name="Gallo C.A."/>
            <person name="Diaz A."/>
            <person name="Albertini E."/>
            <person name="Caccamo M."/>
            <person name="Echenique V."/>
        </authorList>
    </citation>
    <scope>NUCLEOTIDE SEQUENCE [LARGE SCALE GENOMIC DNA]</scope>
    <source>
        <strain evidence="2">cv. Victoria</strain>
        <tissue evidence="1">Leaf</tissue>
    </source>
</reference>
<name>A0A5J9UBG2_9POAL</name>
<dbReference type="Proteomes" id="UP000324897">
    <property type="component" value="Unassembled WGS sequence"/>
</dbReference>
<gene>
    <name evidence="1" type="ORF">EJB05_30288</name>
</gene>
<dbReference type="AlphaFoldDB" id="A0A5J9UBG2"/>